<reference evidence="4" key="1">
    <citation type="submission" date="2017-02" db="UniProtKB">
        <authorList>
            <consortium name="WormBaseParasite"/>
        </authorList>
    </citation>
    <scope>IDENTIFICATION</scope>
</reference>
<dbReference type="STRING" id="27835.A0A0N4XUC1"/>
<evidence type="ECO:0000256" key="1">
    <source>
        <dbReference type="SAM" id="Phobius"/>
    </source>
</evidence>
<proteinExistence type="predicted"/>
<keyword evidence="1" id="KW-1133">Transmembrane helix</keyword>
<evidence type="ECO:0000313" key="4">
    <source>
        <dbReference type="WBParaSite" id="NBR_0000629701-mRNA-1"/>
    </source>
</evidence>
<feature type="transmembrane region" description="Helical" evidence="1">
    <location>
        <begin position="135"/>
        <end position="160"/>
    </location>
</feature>
<dbReference type="EMBL" id="UYSL01019791">
    <property type="protein sequence ID" value="VDL69887.1"/>
    <property type="molecule type" value="Genomic_DNA"/>
</dbReference>
<dbReference type="OMA" id="MFTMLRP"/>
<keyword evidence="1" id="KW-0812">Transmembrane</keyword>
<dbReference type="AlphaFoldDB" id="A0A0N4XUC1"/>
<dbReference type="WBParaSite" id="NBR_0000629701-mRNA-1">
    <property type="protein sequence ID" value="NBR_0000629701-mRNA-1"/>
    <property type="gene ID" value="NBR_0000629701"/>
</dbReference>
<evidence type="ECO:0000313" key="3">
    <source>
        <dbReference type="Proteomes" id="UP000271162"/>
    </source>
</evidence>
<keyword evidence="3" id="KW-1185">Reference proteome</keyword>
<organism evidence="4">
    <name type="scientific">Nippostrongylus brasiliensis</name>
    <name type="common">Rat hookworm</name>
    <dbReference type="NCBI Taxonomy" id="27835"/>
    <lineage>
        <taxon>Eukaryota</taxon>
        <taxon>Metazoa</taxon>
        <taxon>Ecdysozoa</taxon>
        <taxon>Nematoda</taxon>
        <taxon>Chromadorea</taxon>
        <taxon>Rhabditida</taxon>
        <taxon>Rhabditina</taxon>
        <taxon>Rhabditomorpha</taxon>
        <taxon>Strongyloidea</taxon>
        <taxon>Heligmosomidae</taxon>
        <taxon>Nippostrongylus</taxon>
    </lineage>
</organism>
<feature type="transmembrane region" description="Helical" evidence="1">
    <location>
        <begin position="12"/>
        <end position="33"/>
    </location>
</feature>
<gene>
    <name evidence="2" type="ORF">NBR_LOCUS6298</name>
</gene>
<reference evidence="2 3" key="2">
    <citation type="submission" date="2018-11" db="EMBL/GenBank/DDBJ databases">
        <authorList>
            <consortium name="Pathogen Informatics"/>
        </authorList>
    </citation>
    <scope>NUCLEOTIDE SEQUENCE [LARGE SCALE GENOMIC DNA]</scope>
</reference>
<evidence type="ECO:0000313" key="2">
    <source>
        <dbReference type="EMBL" id="VDL69887.1"/>
    </source>
</evidence>
<feature type="transmembrane region" description="Helical" evidence="1">
    <location>
        <begin position="95"/>
        <end position="115"/>
    </location>
</feature>
<dbReference type="Proteomes" id="UP000271162">
    <property type="component" value="Unassembled WGS sequence"/>
</dbReference>
<accession>A0A0N4XUC1</accession>
<keyword evidence="1" id="KW-0472">Membrane</keyword>
<dbReference type="PANTHER" id="PTHR37919:SF2">
    <property type="entry name" value="EXPERA DOMAIN-CONTAINING PROTEIN"/>
    <property type="match status" value="1"/>
</dbReference>
<feature type="transmembrane region" description="Helical" evidence="1">
    <location>
        <begin position="69"/>
        <end position="88"/>
    </location>
</feature>
<dbReference type="PANTHER" id="PTHR37919">
    <property type="entry name" value="PROTEIN CBG05606"/>
    <property type="match status" value="1"/>
</dbReference>
<name>A0A0N4XUC1_NIPBR</name>
<sequence length="179" mass="20657">MTSPPYRILPFWVEVWLGVSAVICFMDVMFTMLRPYTTQGFLSPFYAGWNLYASVDVRYADENDIVTCATGRVMLVEIALNLLALYLSGRRSRHALLIAFTTTAFVFWKTAWYLMLYIMPPSGNRSYFTAGSTHWHILLIFWIPNGFWVVIPFIVMVTLWKKLALPVDDLPQYNTVCST</sequence>
<protein>
    <submittedName>
        <fullName evidence="4">Transmembrane protein</fullName>
    </submittedName>
</protein>